<dbReference type="KEGG" id="csh:Closa_0168"/>
<proteinExistence type="predicted"/>
<evidence type="ECO:0000313" key="1">
    <source>
        <dbReference type="EMBL" id="ADL02811.1"/>
    </source>
</evidence>
<keyword evidence="2" id="KW-1185">Reference proteome</keyword>
<dbReference type="HOGENOM" id="CLU_2733009_0_0_9"/>
<evidence type="ECO:0000313" key="2">
    <source>
        <dbReference type="Proteomes" id="UP000001662"/>
    </source>
</evidence>
<accession>D9R1S0</accession>
<reference evidence="1" key="1">
    <citation type="submission" date="2010-07" db="EMBL/GenBank/DDBJ databases">
        <title>Complete sequence of Clostridium saccharolyticum WM1.</title>
        <authorList>
            <consortium name="US DOE Joint Genome Institute"/>
            <person name="Lucas S."/>
            <person name="Copeland A."/>
            <person name="Lapidus A."/>
            <person name="Cheng J.-F."/>
            <person name="Bruce D."/>
            <person name="Goodwin L."/>
            <person name="Pitluck S."/>
            <person name="Chertkov O."/>
            <person name="Detter J.C."/>
            <person name="Han C."/>
            <person name="Tapia R."/>
            <person name="Land M."/>
            <person name="Hauser L."/>
            <person name="Chang Y.-J."/>
            <person name="Jeffries C."/>
            <person name="Kyrpides N."/>
            <person name="Ivanova N."/>
            <person name="Mikhailova N."/>
            <person name="Mouttaki H."/>
            <person name="Lin L."/>
            <person name="Zhou J."/>
            <person name="Hemme C.L."/>
            <person name="Woyke T."/>
        </authorList>
    </citation>
    <scope>NUCLEOTIDE SEQUENCE [LARGE SCALE GENOMIC DNA]</scope>
    <source>
        <strain evidence="1">WM1</strain>
    </source>
</reference>
<dbReference type="AlphaFoldDB" id="D9R1S0"/>
<organism evidence="1 2">
    <name type="scientific">Lacrimispora saccharolytica (strain ATCC 35040 / DSM 2544 / NRCC 2533 / WM1)</name>
    <name type="common">Clostridium saccharolyticum</name>
    <dbReference type="NCBI Taxonomy" id="610130"/>
    <lineage>
        <taxon>Bacteria</taxon>
        <taxon>Bacillati</taxon>
        <taxon>Bacillota</taxon>
        <taxon>Clostridia</taxon>
        <taxon>Lachnospirales</taxon>
        <taxon>Lachnospiraceae</taxon>
        <taxon>Lacrimispora</taxon>
    </lineage>
</organism>
<sequence>MECFTPLMSNNRFVLARLLRRAFSDTFLKMESTRGIRTANTRIQAEIKKAWNVPWLITAEKLPVGFLLEMV</sequence>
<gene>
    <name evidence="1" type="ordered locus">Closa_0168</name>
</gene>
<dbReference type="EMBL" id="CP002109">
    <property type="protein sequence ID" value="ADL02811.1"/>
    <property type="molecule type" value="Genomic_DNA"/>
</dbReference>
<name>D9R1S0_LACSW</name>
<protein>
    <submittedName>
        <fullName evidence="1">Uncharacterized protein</fullName>
    </submittedName>
</protein>
<dbReference type="STRING" id="610130.Closa_0168"/>
<dbReference type="Proteomes" id="UP000001662">
    <property type="component" value="Chromosome"/>
</dbReference>
<dbReference type="PaxDb" id="610130-Closa_0168"/>